<name>A0A7W6RGR4_9PROT</name>
<dbReference type="AlphaFoldDB" id="A0A7W6RGR4"/>
<dbReference type="RefSeq" id="WP_184047119.1">
    <property type="nucleotide sequence ID" value="NZ_JACIGK010000029.1"/>
</dbReference>
<dbReference type="NCBIfam" id="TIGR04371">
    <property type="entry name" value="methyltran_NanM"/>
    <property type="match status" value="1"/>
</dbReference>
<reference evidence="1 2" key="1">
    <citation type="submission" date="2020-08" db="EMBL/GenBank/DDBJ databases">
        <title>Genome sequencing of Purple Non-Sulfur Bacteria from various extreme environments.</title>
        <authorList>
            <person name="Mayer M."/>
        </authorList>
    </citation>
    <scope>NUCLEOTIDE SEQUENCE [LARGE SCALE GENOMIC DNA]</scope>
    <source>
        <strain evidence="1 2">JA131</strain>
    </source>
</reference>
<dbReference type="EMBL" id="JACIGK010000029">
    <property type="protein sequence ID" value="MBB4267553.1"/>
    <property type="molecule type" value="Genomic_DNA"/>
</dbReference>
<sequence>MNDRQRETLRRLRAVVTGLLDAPGTESAFWADIVAFYRYVLTLDDDSLRLIRLHSTYWGGHGPMTYKEQHLEPPPHLTFLHERYARMVAKLDPRWYFAEPELKDCPFQYGALHDGRLINLDILRYQHAIANLVLTGVMAQVEQWSPGRRTVCEIGSGSGCFAFNLRRSLGDVALVLVDIPVSLFLTGAFLIVNDPEARLAIVDQDTPRGHLAELIASHDYILVADSMADRLLEGRYDLFFNLYSFQEMPSATVRRYLEIARLTTRGAFYSENLRGHAKNPENTDSIDDLIHDHLDAFPDPAFYQAQDVGDEVMRPIIGVGPLVGGSLSIRGELLLGYAGRVVTLRPPGS</sequence>
<proteinExistence type="predicted"/>
<gene>
    <name evidence="1" type="ORF">GGD89_003199</name>
</gene>
<organism evidence="1 2">
    <name type="scientific">Roseospira visakhapatnamensis</name>
    <dbReference type="NCBI Taxonomy" id="390880"/>
    <lineage>
        <taxon>Bacteria</taxon>
        <taxon>Pseudomonadati</taxon>
        <taxon>Pseudomonadota</taxon>
        <taxon>Alphaproteobacteria</taxon>
        <taxon>Rhodospirillales</taxon>
        <taxon>Rhodospirillaceae</taxon>
        <taxon>Roseospira</taxon>
    </lineage>
</organism>
<accession>A0A7W6RGR4</accession>
<dbReference type="InterPro" id="IPR030807">
    <property type="entry name" value="Methyltran_NanM"/>
</dbReference>
<evidence type="ECO:0000313" key="2">
    <source>
        <dbReference type="Proteomes" id="UP000554286"/>
    </source>
</evidence>
<dbReference type="SUPFAM" id="SSF53335">
    <property type="entry name" value="S-adenosyl-L-methionine-dependent methyltransferases"/>
    <property type="match status" value="1"/>
</dbReference>
<evidence type="ECO:0008006" key="3">
    <source>
        <dbReference type="Google" id="ProtNLM"/>
    </source>
</evidence>
<dbReference type="InterPro" id="IPR029063">
    <property type="entry name" value="SAM-dependent_MTases_sf"/>
</dbReference>
<protein>
    <recommendedName>
        <fullName evidence="3">Sugar O-methyltransferase</fullName>
    </recommendedName>
</protein>
<keyword evidence="2" id="KW-1185">Reference proteome</keyword>
<comment type="caution">
    <text evidence="1">The sequence shown here is derived from an EMBL/GenBank/DDBJ whole genome shotgun (WGS) entry which is preliminary data.</text>
</comment>
<evidence type="ECO:0000313" key="1">
    <source>
        <dbReference type="EMBL" id="MBB4267553.1"/>
    </source>
</evidence>
<dbReference type="Proteomes" id="UP000554286">
    <property type="component" value="Unassembled WGS sequence"/>
</dbReference>